<dbReference type="RefSeq" id="WP_188717078.1">
    <property type="nucleotide sequence ID" value="NZ_BAABBD010000002.1"/>
</dbReference>
<dbReference type="InterPro" id="IPR025272">
    <property type="entry name" value="SocA_Panacea"/>
</dbReference>
<organism evidence="2 3">
    <name type="scientific">Agrococcus terreus</name>
    <dbReference type="NCBI Taxonomy" id="574649"/>
    <lineage>
        <taxon>Bacteria</taxon>
        <taxon>Bacillati</taxon>
        <taxon>Actinomycetota</taxon>
        <taxon>Actinomycetes</taxon>
        <taxon>Micrococcales</taxon>
        <taxon>Microbacteriaceae</taxon>
        <taxon>Agrococcus</taxon>
    </lineage>
</organism>
<proteinExistence type="predicted"/>
<dbReference type="Proteomes" id="UP000626982">
    <property type="component" value="Unassembled WGS sequence"/>
</dbReference>
<comment type="caution">
    <text evidence="2">The sequence shown here is derived from an EMBL/GenBank/DDBJ whole genome shotgun (WGS) entry which is preliminary data.</text>
</comment>
<gene>
    <name evidence="2" type="ORF">GCM10010968_12040</name>
</gene>
<feature type="domain" description="Antitoxin SocA-like Panacea" evidence="1">
    <location>
        <begin position="24"/>
        <end position="114"/>
    </location>
</feature>
<name>A0ABQ2KG65_9MICO</name>
<dbReference type="EMBL" id="BMLM01000001">
    <property type="protein sequence ID" value="GGN82344.1"/>
    <property type="molecule type" value="Genomic_DNA"/>
</dbReference>
<evidence type="ECO:0000313" key="3">
    <source>
        <dbReference type="Proteomes" id="UP000626982"/>
    </source>
</evidence>
<accession>A0ABQ2KG65</accession>
<dbReference type="Pfam" id="PF13274">
    <property type="entry name" value="SocA_Panacea"/>
    <property type="match status" value="1"/>
</dbReference>
<evidence type="ECO:0000259" key="1">
    <source>
        <dbReference type="Pfam" id="PF13274"/>
    </source>
</evidence>
<reference evidence="3" key="1">
    <citation type="journal article" date="2019" name="Int. J. Syst. Evol. Microbiol.">
        <title>The Global Catalogue of Microorganisms (GCM) 10K type strain sequencing project: providing services to taxonomists for standard genome sequencing and annotation.</title>
        <authorList>
            <consortium name="The Broad Institute Genomics Platform"/>
            <consortium name="The Broad Institute Genome Sequencing Center for Infectious Disease"/>
            <person name="Wu L."/>
            <person name="Ma J."/>
        </authorList>
    </citation>
    <scope>NUCLEOTIDE SEQUENCE [LARGE SCALE GENOMIC DNA]</scope>
    <source>
        <strain evidence="3">CGMCC 1.6960</strain>
    </source>
</reference>
<keyword evidence="3" id="KW-1185">Reference proteome</keyword>
<evidence type="ECO:0000313" key="2">
    <source>
        <dbReference type="EMBL" id="GGN82344.1"/>
    </source>
</evidence>
<sequence length="148" mass="16757">MATVHDVAAYILREHGRPMSTMKLQKLCYYSQGWSLAWDSRPMFDEEIQAWANGPVVYELFKQHRGRFTVDAWPSGDPESLEPNERETVNAVLEGYGDLSGQELSDLTHTERPWLEARGGLSAGAWSSRSVDLDVMQDFFGGLDTDRD</sequence>
<protein>
    <recommendedName>
        <fullName evidence="1">Antitoxin SocA-like Panacea domain-containing protein</fullName>
    </recommendedName>
</protein>